<name>A0A507ENC2_9FUNG</name>
<dbReference type="Gene3D" id="1.10.8.60">
    <property type="match status" value="1"/>
</dbReference>
<evidence type="ECO:0000256" key="5">
    <source>
        <dbReference type="ARBA" id="ARBA00022840"/>
    </source>
</evidence>
<keyword evidence="2" id="KW-0963">Cytoplasm</keyword>
<dbReference type="InterPro" id="IPR006594">
    <property type="entry name" value="LisH"/>
</dbReference>
<dbReference type="InterPro" id="IPR003959">
    <property type="entry name" value="ATPase_AAA_core"/>
</dbReference>
<dbReference type="Proteomes" id="UP000320333">
    <property type="component" value="Unassembled WGS sequence"/>
</dbReference>
<dbReference type="SMART" id="SM00667">
    <property type="entry name" value="LisH"/>
    <property type="match status" value="1"/>
</dbReference>
<dbReference type="InterPro" id="IPR027417">
    <property type="entry name" value="P-loop_NTPase"/>
</dbReference>
<dbReference type="GO" id="GO:0016853">
    <property type="term" value="F:isomerase activity"/>
    <property type="evidence" value="ECO:0007669"/>
    <property type="project" value="UniProtKB-KW"/>
</dbReference>
<feature type="domain" description="Spastin/Vps4 C-terminal" evidence="10">
    <location>
        <begin position="459"/>
        <end position="493"/>
    </location>
</feature>
<dbReference type="InterPro" id="IPR041569">
    <property type="entry name" value="AAA_lid_3"/>
</dbReference>
<dbReference type="STRING" id="246404.A0A507ENC2"/>
<comment type="subcellular location">
    <subcellularLocation>
        <location evidence="1">Cytoplasm</location>
        <location evidence="1">Cytoskeleton</location>
        <location evidence="1">Spindle pole</location>
    </subcellularLocation>
</comment>
<evidence type="ECO:0000313" key="12">
    <source>
        <dbReference type="EMBL" id="TPX65354.1"/>
    </source>
</evidence>
<dbReference type="PROSITE" id="PS50896">
    <property type="entry name" value="LISH"/>
    <property type="match status" value="1"/>
</dbReference>
<evidence type="ECO:0000259" key="9">
    <source>
        <dbReference type="Pfam" id="PF00004"/>
    </source>
</evidence>
<dbReference type="Pfam" id="PF00004">
    <property type="entry name" value="AAA"/>
    <property type="match status" value="1"/>
</dbReference>
<dbReference type="InterPro" id="IPR015415">
    <property type="entry name" value="Spast_Vps4_C"/>
</dbReference>
<dbReference type="InterPro" id="IPR050304">
    <property type="entry name" value="MT-severing_AAA_ATPase"/>
</dbReference>
<feature type="region of interest" description="Disordered" evidence="8">
    <location>
        <begin position="187"/>
        <end position="206"/>
    </location>
</feature>
<dbReference type="OrthoDB" id="29072at2759"/>
<feature type="region of interest" description="Disordered" evidence="8">
    <location>
        <begin position="92"/>
        <end position="136"/>
    </location>
</feature>
<feature type="region of interest" description="Disordered" evidence="8">
    <location>
        <begin position="471"/>
        <end position="495"/>
    </location>
</feature>
<keyword evidence="3" id="KW-0493">Microtubule</keyword>
<comment type="caution">
    <text evidence="12">The sequence shown here is derived from an EMBL/GenBank/DDBJ whole genome shotgun (WGS) entry which is preliminary data.</text>
</comment>
<dbReference type="GO" id="GO:0005524">
    <property type="term" value="F:ATP binding"/>
    <property type="evidence" value="ECO:0007669"/>
    <property type="project" value="UniProtKB-KW"/>
</dbReference>
<keyword evidence="5" id="KW-0067">ATP-binding</keyword>
<reference evidence="12 13" key="1">
    <citation type="journal article" date="2019" name="Sci. Rep.">
        <title>Comparative genomics of chytrid fungi reveal insights into the obligate biotrophic and pathogenic lifestyle of Synchytrium endobioticum.</title>
        <authorList>
            <person name="van de Vossenberg B.T.L.H."/>
            <person name="Warris S."/>
            <person name="Nguyen H.D.T."/>
            <person name="van Gent-Pelzer M.P.E."/>
            <person name="Joly D.L."/>
            <person name="van de Geest H.C."/>
            <person name="Bonants P.J.M."/>
            <person name="Smith D.S."/>
            <person name="Levesque C.A."/>
            <person name="van der Lee T.A.J."/>
        </authorList>
    </citation>
    <scope>NUCLEOTIDE SEQUENCE [LARGE SCALE GENOMIC DNA]</scope>
    <source>
        <strain evidence="12 13">CBS 675.73</strain>
    </source>
</reference>
<protein>
    <submittedName>
        <fullName evidence="12">Uncharacterized protein</fullName>
    </submittedName>
</protein>
<organism evidence="12 13">
    <name type="scientific">Chytriomyces confervae</name>
    <dbReference type="NCBI Taxonomy" id="246404"/>
    <lineage>
        <taxon>Eukaryota</taxon>
        <taxon>Fungi</taxon>
        <taxon>Fungi incertae sedis</taxon>
        <taxon>Chytridiomycota</taxon>
        <taxon>Chytridiomycota incertae sedis</taxon>
        <taxon>Chytridiomycetes</taxon>
        <taxon>Chytridiales</taxon>
        <taxon>Chytriomycetaceae</taxon>
        <taxon>Chytriomyces</taxon>
    </lineage>
</organism>
<evidence type="ECO:0000256" key="8">
    <source>
        <dbReference type="SAM" id="MobiDB-lite"/>
    </source>
</evidence>
<evidence type="ECO:0000259" key="10">
    <source>
        <dbReference type="Pfam" id="PF09336"/>
    </source>
</evidence>
<proteinExistence type="predicted"/>
<dbReference type="GO" id="GO:0000922">
    <property type="term" value="C:spindle pole"/>
    <property type="evidence" value="ECO:0007669"/>
    <property type="project" value="UniProtKB-SubCell"/>
</dbReference>
<evidence type="ECO:0000256" key="6">
    <source>
        <dbReference type="ARBA" id="ARBA00023212"/>
    </source>
</evidence>
<dbReference type="Pfam" id="PF09336">
    <property type="entry name" value="Vps4_C"/>
    <property type="match status" value="1"/>
</dbReference>
<evidence type="ECO:0000256" key="7">
    <source>
        <dbReference type="ARBA" id="ARBA00023235"/>
    </source>
</evidence>
<evidence type="ECO:0000256" key="1">
    <source>
        <dbReference type="ARBA" id="ARBA00004647"/>
    </source>
</evidence>
<keyword evidence="7" id="KW-0413">Isomerase</keyword>
<keyword evidence="6" id="KW-0206">Cytoskeleton</keyword>
<dbReference type="GO" id="GO:0016887">
    <property type="term" value="F:ATP hydrolysis activity"/>
    <property type="evidence" value="ECO:0007669"/>
    <property type="project" value="InterPro"/>
</dbReference>
<keyword evidence="13" id="KW-1185">Reference proteome</keyword>
<dbReference type="Pfam" id="PF17862">
    <property type="entry name" value="AAA_lid_3"/>
    <property type="match status" value="1"/>
</dbReference>
<dbReference type="Gene3D" id="3.40.50.300">
    <property type="entry name" value="P-loop containing nucleotide triphosphate hydrolases"/>
    <property type="match status" value="1"/>
</dbReference>
<evidence type="ECO:0000313" key="13">
    <source>
        <dbReference type="Proteomes" id="UP000320333"/>
    </source>
</evidence>
<dbReference type="SUPFAM" id="SSF52540">
    <property type="entry name" value="P-loop containing nucleoside triphosphate hydrolases"/>
    <property type="match status" value="1"/>
</dbReference>
<accession>A0A507ENC2</accession>
<dbReference type="PANTHER" id="PTHR23074">
    <property type="entry name" value="AAA DOMAIN-CONTAINING"/>
    <property type="match status" value="1"/>
</dbReference>
<feature type="domain" description="AAA ATPase AAA+ lid" evidence="11">
    <location>
        <begin position="405"/>
        <end position="446"/>
    </location>
</feature>
<evidence type="ECO:0000256" key="3">
    <source>
        <dbReference type="ARBA" id="ARBA00022701"/>
    </source>
</evidence>
<evidence type="ECO:0000256" key="4">
    <source>
        <dbReference type="ARBA" id="ARBA00022741"/>
    </source>
</evidence>
<sequence length="495" mass="55396">MEVSRLREHAEIRAAEELKTEKRKRNLMVLIMHHLQSHGYSDAVARLQTESNLSLKKCTAADNMDLLTILQEYETYFGIKFGKPPKLVKKCDSDACSQAPSGAKKKHVPPGSKLSDELPSYNENQGRDTPNLPKLKSGALTAISGELKKKKKVEPANLSANVSLSSNASIKPHSETIDNFEIVGTRNANSFKNPQPSPHPQVAPSAEPLTEAHKNNYESKLLKPLPHYESHELRELAAIITRDIYMENPNVHWADIAGLTTSKRLVREAVVYPLRFPDKWRGDSEKLVRVLFELARYHSPSTIFIDEIEAIMSHRTSEGAEHEGSRRMKTELLIQMDGLSKTKDCVFLLAASNLPWDLDVAMLRRLEKRILIDLPDLSARACMFQINLPQNATDTAGNLVVDIMDYDALAHLSDGYSGSDIQLVCKEAAMRPLRRLFDLIEMNDASESGSTSEMVFSRQPVSMADVEAALKSTRPSTNNSQTSKYKQWQTDFGSV</sequence>
<dbReference type="EMBL" id="QEAP01000494">
    <property type="protein sequence ID" value="TPX65354.1"/>
    <property type="molecule type" value="Genomic_DNA"/>
</dbReference>
<feature type="domain" description="ATPase AAA-type core" evidence="9">
    <location>
        <begin position="278"/>
        <end position="373"/>
    </location>
</feature>
<dbReference type="PANTHER" id="PTHR23074:SF78">
    <property type="entry name" value="KATANIN P60 ATPASE-CONTAINING SUBUNIT A-LIKE 2"/>
    <property type="match status" value="1"/>
</dbReference>
<evidence type="ECO:0000259" key="11">
    <source>
        <dbReference type="Pfam" id="PF17862"/>
    </source>
</evidence>
<keyword evidence="4" id="KW-0547">Nucleotide-binding</keyword>
<dbReference type="GO" id="GO:0005874">
    <property type="term" value="C:microtubule"/>
    <property type="evidence" value="ECO:0007669"/>
    <property type="project" value="UniProtKB-KW"/>
</dbReference>
<feature type="compositionally biased region" description="Polar residues" evidence="8">
    <location>
        <begin position="473"/>
        <end position="495"/>
    </location>
</feature>
<gene>
    <name evidence="12" type="ORF">CcCBS67573_g08150</name>
</gene>
<dbReference type="AlphaFoldDB" id="A0A507ENC2"/>
<evidence type="ECO:0000256" key="2">
    <source>
        <dbReference type="ARBA" id="ARBA00022490"/>
    </source>
</evidence>